<dbReference type="KEGG" id="xtr:100487510"/>
<evidence type="ECO:0000256" key="9">
    <source>
        <dbReference type="ARBA" id="ARBA00023180"/>
    </source>
</evidence>
<dbReference type="Pfam" id="PF07562">
    <property type="entry name" value="NCD3G"/>
    <property type="match status" value="1"/>
</dbReference>
<sequence length="895" mass="99575">MKWNSFILENVSLKIFNGLYCLVPVLLVIVALLLTLPGSAGASACVLEDQSPSGVQQDGDIILGIVLSLFRSTTIVMETKFTEKPSPPRCHNPSISYYQHYLAAIFAIEEINQNANILPNLTLGYRIYDACTSESRAAANTMSILTGRAASVPNYSCNDKGTLAAFVGHLLSSLTHVVSDMTTIYRFPQVSYGAQDPALGDRQQYPTFYRTIINEKYHFVTISQMLKLFGWTWVGIIYSEDESHQRAANKISSEITISGGCVEFMALYTTENILTLSIAIDKIRRSSAKVIIISSNSHMLLHIVITIKLTTTLKRHLLFPSSLENMSSFAYSSLNGSLIISGHQGAVPGFKEYFYTAHPTKFPNDEITALLWLVIFRCLKYGDNSSGIYIPACTMNDTLSFLDMSFYVVNNLHITYNMYVAVYALAHALHKVLYGEPHEKQPFESQLQLNLCKIWMCIEIWLSAMFEQLNNHLKRVHFQTSSGDEILFNEHGEVQGNLEIENWISYPNKTVAISKVGTFNSSAPPGEQLLINKPDIIWGTPLNDIPQSVCIGTCQPGYRKAGIKGLPACCYECVQCSDGEIANVSDMDNCIRCQEDEWSNEKKNKCIKKTIDFLSYAEPLGLSLAILAILLSITASLVLGIFIKNRHSQIVKTNNRELSYTLLLTLILSFLCTLLFIGQPMKVTCMLRQVTFAVIFTTSISSVLGKTVTVLIAFHAITPGSMLKIWVGKRSPRSLVLLLSMGEVIICIMWLLHCPPFPDYDTRSQPSVMTLQCNEGSAVAFYIAVGYIGMLASVSFITAYLARSLPDIFNEASHITFSMLVFCCVWIAFIPTYLSSKGKYMVAVEIFAILSSSSGLLGCIFIPKCYIILLKPTKSIREKATSKKNKPTLLSYKTH</sequence>
<evidence type="ECO:0000256" key="4">
    <source>
        <dbReference type="ARBA" id="ARBA00022729"/>
    </source>
</evidence>
<feature type="transmembrane region" description="Helical" evidence="11">
    <location>
        <begin position="620"/>
        <end position="643"/>
    </location>
</feature>
<keyword evidence="6" id="KW-0297">G-protein coupled receptor</keyword>
<gene>
    <name evidence="14 15" type="primary">LOC100487510</name>
</gene>
<keyword evidence="10" id="KW-0807">Transducer</keyword>
<evidence type="ECO:0000313" key="14">
    <source>
        <dbReference type="RefSeq" id="XP_012824256.2"/>
    </source>
</evidence>
<dbReference type="Xenbase" id="XB-GENE-29078795">
    <property type="gene designation" value="LOC100487510"/>
</dbReference>
<dbReference type="Proteomes" id="UP000008143">
    <property type="component" value="Chromosome 8"/>
</dbReference>
<dbReference type="InterPro" id="IPR011500">
    <property type="entry name" value="GPCR_3_9-Cys_dom"/>
</dbReference>
<evidence type="ECO:0000256" key="10">
    <source>
        <dbReference type="ARBA" id="ARBA00023224"/>
    </source>
</evidence>
<feature type="domain" description="G-protein coupled receptors family 3 profile" evidence="12">
    <location>
        <begin position="620"/>
        <end position="884"/>
    </location>
</feature>
<name>A0A8J0SWP6_XENTR</name>
<dbReference type="InterPro" id="IPR004073">
    <property type="entry name" value="GPCR_3_vmron_rcpt_2"/>
</dbReference>
<dbReference type="GO" id="GO:0005886">
    <property type="term" value="C:plasma membrane"/>
    <property type="evidence" value="ECO:0000318"/>
    <property type="project" value="GO_Central"/>
</dbReference>
<evidence type="ECO:0000256" key="6">
    <source>
        <dbReference type="ARBA" id="ARBA00023040"/>
    </source>
</evidence>
<protein>
    <submittedName>
        <fullName evidence="14">Vomeronasal type-2 receptor 26</fullName>
    </submittedName>
</protein>
<keyword evidence="2" id="KW-1003">Cell membrane</keyword>
<dbReference type="PRINTS" id="PR01535">
    <property type="entry name" value="VOMERONASL2R"/>
</dbReference>
<proteinExistence type="predicted"/>
<feature type="transmembrane region" description="Helical" evidence="11">
    <location>
        <begin position="735"/>
        <end position="753"/>
    </location>
</feature>
<reference evidence="14" key="1">
    <citation type="submission" date="2025-08" db="UniProtKB">
        <authorList>
            <consortium name="RefSeq"/>
        </authorList>
    </citation>
    <scope>IDENTIFICATION</scope>
    <source>
        <strain evidence="14">Nigerian</strain>
        <tissue evidence="14">Liver and blood</tissue>
    </source>
</reference>
<accession>A0A8J0SWP6</accession>
<keyword evidence="7 11" id="KW-0472">Membrane</keyword>
<dbReference type="Gene3D" id="2.10.50.30">
    <property type="entry name" value="GPCR, family 3, nine cysteines domain"/>
    <property type="match status" value="1"/>
</dbReference>
<dbReference type="PROSITE" id="PS50259">
    <property type="entry name" value="G_PROTEIN_RECEP_F3_4"/>
    <property type="match status" value="1"/>
</dbReference>
<dbReference type="PANTHER" id="PTHR24061">
    <property type="entry name" value="CALCIUM-SENSING RECEPTOR-RELATED"/>
    <property type="match status" value="1"/>
</dbReference>
<dbReference type="AlphaFoldDB" id="A0A8J0SWP6"/>
<organism evidence="13 14">
    <name type="scientific">Xenopus tropicalis</name>
    <name type="common">Western clawed frog</name>
    <name type="synonym">Silurana tropicalis</name>
    <dbReference type="NCBI Taxonomy" id="8364"/>
    <lineage>
        <taxon>Eukaryota</taxon>
        <taxon>Metazoa</taxon>
        <taxon>Chordata</taxon>
        <taxon>Craniata</taxon>
        <taxon>Vertebrata</taxon>
        <taxon>Euteleostomi</taxon>
        <taxon>Amphibia</taxon>
        <taxon>Batrachia</taxon>
        <taxon>Anura</taxon>
        <taxon>Pipoidea</taxon>
        <taxon>Pipidae</taxon>
        <taxon>Xenopodinae</taxon>
        <taxon>Xenopus</taxon>
        <taxon>Silurana</taxon>
    </lineage>
</organism>
<dbReference type="GO" id="GO:0004930">
    <property type="term" value="F:G protein-coupled receptor activity"/>
    <property type="evidence" value="ECO:0000318"/>
    <property type="project" value="GO_Central"/>
</dbReference>
<dbReference type="FunFam" id="3.40.50.2300:FF:000728">
    <property type="entry name" value="Uncharacterized protein"/>
    <property type="match status" value="1"/>
</dbReference>
<dbReference type="InterPro" id="IPR000068">
    <property type="entry name" value="GPCR_3_Ca_sens_rcpt-rel"/>
</dbReference>
<evidence type="ECO:0000256" key="5">
    <source>
        <dbReference type="ARBA" id="ARBA00022989"/>
    </source>
</evidence>
<dbReference type="PANTHER" id="PTHR24061:SF596">
    <property type="entry name" value="VOMERONASAL TYPE-2 RECEPTOR 26"/>
    <property type="match status" value="1"/>
</dbReference>
<keyword evidence="5 11" id="KW-1133">Transmembrane helix</keyword>
<dbReference type="OrthoDB" id="5984008at2759"/>
<evidence type="ECO:0000256" key="3">
    <source>
        <dbReference type="ARBA" id="ARBA00022692"/>
    </source>
</evidence>
<evidence type="ECO:0000313" key="13">
    <source>
        <dbReference type="Proteomes" id="UP000008143"/>
    </source>
</evidence>
<keyword evidence="13" id="KW-1185">Reference proteome</keyword>
<dbReference type="InterPro" id="IPR028082">
    <property type="entry name" value="Peripla_BP_I"/>
</dbReference>
<dbReference type="SUPFAM" id="SSF53822">
    <property type="entry name" value="Periplasmic binding protein-like I"/>
    <property type="match status" value="1"/>
</dbReference>
<evidence type="ECO:0000256" key="11">
    <source>
        <dbReference type="SAM" id="Phobius"/>
    </source>
</evidence>
<keyword evidence="3 11" id="KW-0812">Transmembrane</keyword>
<evidence type="ECO:0000256" key="7">
    <source>
        <dbReference type="ARBA" id="ARBA00023136"/>
    </source>
</evidence>
<dbReference type="InterPro" id="IPR001828">
    <property type="entry name" value="ANF_lig-bd_rcpt"/>
</dbReference>
<evidence type="ECO:0000256" key="2">
    <source>
        <dbReference type="ARBA" id="ARBA00022475"/>
    </source>
</evidence>
<evidence type="ECO:0000256" key="8">
    <source>
        <dbReference type="ARBA" id="ARBA00023170"/>
    </source>
</evidence>
<dbReference type="OMA" id="PHEKQPF"/>
<dbReference type="InterPro" id="IPR017978">
    <property type="entry name" value="GPCR_3_C"/>
</dbReference>
<dbReference type="GeneID" id="100487510"/>
<feature type="transmembrane region" description="Helical" evidence="11">
    <location>
        <begin position="690"/>
        <end position="714"/>
    </location>
</feature>
<dbReference type="InterPro" id="IPR000337">
    <property type="entry name" value="GPCR_3"/>
</dbReference>
<dbReference type="InterPro" id="IPR038550">
    <property type="entry name" value="GPCR_3_9-Cys_sf"/>
</dbReference>
<feature type="transmembrane region" description="Helical" evidence="11">
    <location>
        <begin position="846"/>
        <end position="869"/>
    </location>
</feature>
<dbReference type="PRINTS" id="PR00248">
    <property type="entry name" value="GPCRMGR"/>
</dbReference>
<feature type="transmembrane region" description="Helical" evidence="11">
    <location>
        <begin position="658"/>
        <end position="678"/>
    </location>
</feature>
<dbReference type="AGR" id="Xenbase:XB-GENE-29078795"/>
<dbReference type="RefSeq" id="XP_012824256.2">
    <property type="nucleotide sequence ID" value="XM_012968802.2"/>
</dbReference>
<dbReference type="Pfam" id="PF00003">
    <property type="entry name" value="7tm_3"/>
    <property type="match status" value="1"/>
</dbReference>
<feature type="transmembrane region" description="Helical" evidence="11">
    <location>
        <begin position="814"/>
        <end position="834"/>
    </location>
</feature>
<keyword evidence="4" id="KW-0732">Signal</keyword>
<dbReference type="FunFam" id="2.10.50.30:FF:000003">
    <property type="entry name" value="Vomeronasal 2, receptor 120"/>
    <property type="match status" value="1"/>
</dbReference>
<dbReference type="Gene3D" id="3.40.50.2300">
    <property type="match status" value="2"/>
</dbReference>
<evidence type="ECO:0000256" key="1">
    <source>
        <dbReference type="ARBA" id="ARBA00004651"/>
    </source>
</evidence>
<keyword evidence="8 14" id="KW-0675">Receptor</keyword>
<evidence type="ECO:0000313" key="15">
    <source>
        <dbReference type="Xenbase" id="XB-GENE-29078795"/>
    </source>
</evidence>
<evidence type="ECO:0000259" key="12">
    <source>
        <dbReference type="PROSITE" id="PS50259"/>
    </source>
</evidence>
<dbReference type="Pfam" id="PF01094">
    <property type="entry name" value="ANF_receptor"/>
    <property type="match status" value="1"/>
</dbReference>
<comment type="subcellular location">
    <subcellularLocation>
        <location evidence="1">Cell membrane</location>
        <topology evidence="1">Multi-pass membrane protein</topology>
    </subcellularLocation>
</comment>
<feature type="transmembrane region" description="Helical" evidence="11">
    <location>
        <begin position="779"/>
        <end position="802"/>
    </location>
</feature>
<keyword evidence="9" id="KW-0325">Glycoprotein</keyword>
<dbReference type="CDD" id="cd06365">
    <property type="entry name" value="PBP1_pheromone_receptor"/>
    <property type="match status" value="1"/>
</dbReference>